<accession>A0A6M3KKI7</accession>
<organism evidence="2">
    <name type="scientific">viral metagenome</name>
    <dbReference type="NCBI Taxonomy" id="1070528"/>
    <lineage>
        <taxon>unclassified sequences</taxon>
        <taxon>metagenomes</taxon>
        <taxon>organismal metagenomes</taxon>
    </lineage>
</organism>
<protein>
    <submittedName>
        <fullName evidence="2">Uncharacterized protein</fullName>
    </submittedName>
</protein>
<evidence type="ECO:0000313" key="2">
    <source>
        <dbReference type="EMBL" id="QJA81915.1"/>
    </source>
</evidence>
<proteinExistence type="predicted"/>
<gene>
    <name evidence="2" type="ORF">MM415A00473_0009</name>
</gene>
<evidence type="ECO:0000256" key="1">
    <source>
        <dbReference type="SAM" id="MobiDB-lite"/>
    </source>
</evidence>
<feature type="region of interest" description="Disordered" evidence="1">
    <location>
        <begin position="94"/>
        <end position="116"/>
    </location>
</feature>
<reference evidence="2" key="1">
    <citation type="submission" date="2020-03" db="EMBL/GenBank/DDBJ databases">
        <title>The deep terrestrial virosphere.</title>
        <authorList>
            <person name="Holmfeldt K."/>
            <person name="Nilsson E."/>
            <person name="Simone D."/>
            <person name="Lopez-Fernandez M."/>
            <person name="Wu X."/>
            <person name="de Brujin I."/>
            <person name="Lundin D."/>
            <person name="Andersson A."/>
            <person name="Bertilsson S."/>
            <person name="Dopson M."/>
        </authorList>
    </citation>
    <scope>NUCLEOTIDE SEQUENCE</scope>
    <source>
        <strain evidence="2">MM415A00473</strain>
    </source>
</reference>
<name>A0A6M3KKI7_9ZZZZ</name>
<dbReference type="EMBL" id="MT142474">
    <property type="protein sequence ID" value="QJA81915.1"/>
    <property type="molecule type" value="Genomic_DNA"/>
</dbReference>
<sequence>MDQITESFLQIVAGDIEKLLIEDQDNISFAYKNIQTGMKVSLGITFDPTAEGISVSYDLGYDLEPKPEPPAKHKVKYRHTINEGQVAMEFLGKETREGRMSITTPSGETIGELKKN</sequence>
<dbReference type="AlphaFoldDB" id="A0A6M3KKI7"/>